<evidence type="ECO:0000313" key="2">
    <source>
        <dbReference type="EMBL" id="XDV69578.1"/>
    </source>
</evidence>
<name>A0AB39YK38_9MICC</name>
<reference evidence="2" key="1">
    <citation type="submission" date="2024-07" db="EMBL/GenBank/DDBJ databases">
        <authorList>
            <person name="Li J."/>
            <person name="Wei H."/>
            <person name="Ma J."/>
        </authorList>
    </citation>
    <scope>NUCLEOTIDE SEQUENCE</scope>
    <source>
        <strain evidence="2">AMU7</strain>
    </source>
</reference>
<gene>
    <name evidence="2" type="ORF">ABQM86_11285</name>
</gene>
<protein>
    <recommendedName>
        <fullName evidence="3">Gfo/Idh/MocA-like oxidoreductase N-terminal domain-containing protein</fullName>
    </recommendedName>
</protein>
<dbReference type="EMBL" id="CP165735">
    <property type="protein sequence ID" value="XDV69578.1"/>
    <property type="molecule type" value="Genomic_DNA"/>
</dbReference>
<feature type="compositionally biased region" description="Basic and acidic residues" evidence="1">
    <location>
        <begin position="79"/>
        <end position="88"/>
    </location>
</feature>
<dbReference type="RefSeq" id="WP_280622895.1">
    <property type="nucleotide sequence ID" value="NZ_CP165735.1"/>
</dbReference>
<evidence type="ECO:0008006" key="3">
    <source>
        <dbReference type="Google" id="ProtNLM"/>
    </source>
</evidence>
<sequence length="88" mass="9348">MRIGIVGCGTGGSGNFHNRRWDADILTLATVLASGEPGELWRAQGQHGLVPSAQENYAGFYTEFAGAIRGEGTPTSSGVRRDPYPRSP</sequence>
<feature type="region of interest" description="Disordered" evidence="1">
    <location>
        <begin position="69"/>
        <end position="88"/>
    </location>
</feature>
<evidence type="ECO:0000256" key="1">
    <source>
        <dbReference type="SAM" id="MobiDB-lite"/>
    </source>
</evidence>
<proteinExistence type="predicted"/>
<organism evidence="2">
    <name type="scientific">Paenarthrobacter sp. AMU7</name>
    <dbReference type="NCBI Taxonomy" id="3162492"/>
    <lineage>
        <taxon>Bacteria</taxon>
        <taxon>Bacillati</taxon>
        <taxon>Actinomycetota</taxon>
        <taxon>Actinomycetes</taxon>
        <taxon>Micrococcales</taxon>
        <taxon>Micrococcaceae</taxon>
        <taxon>Paenarthrobacter</taxon>
    </lineage>
</organism>
<dbReference type="AlphaFoldDB" id="A0AB39YK38"/>
<accession>A0AB39YK38</accession>
<dbReference type="Gene3D" id="3.30.360.10">
    <property type="entry name" value="Dihydrodipicolinate Reductase, domain 2"/>
    <property type="match status" value="1"/>
</dbReference>